<dbReference type="OrthoDB" id="5705318at2"/>
<dbReference type="Pfam" id="PF04390">
    <property type="entry name" value="LptE"/>
    <property type="match status" value="1"/>
</dbReference>
<evidence type="ECO:0000256" key="7">
    <source>
        <dbReference type="SAM" id="SignalP"/>
    </source>
</evidence>
<comment type="similarity">
    <text evidence="6">Belongs to the LptE lipoprotein family.</text>
</comment>
<keyword evidence="9" id="KW-1185">Reference proteome</keyword>
<sequence>MNRSPFPKTSALLACALCLVLSACGWQLRGVNPHSTSTALPSELHVLAREPNSAMARTLRRILTSKNIHPTSTAALTLELDDVRLEKRPLSVSETGVTAQYQLVLTVRYHYSQGAASAQPLRSAVQEVSSWRTYDFDPKIIVAKNQEEQALREEMREELAWRMLDAVPELSRAEVTAD</sequence>
<name>C5BT35_TERTT</name>
<dbReference type="AlphaFoldDB" id="C5BT35"/>
<evidence type="ECO:0000256" key="5">
    <source>
        <dbReference type="ARBA" id="ARBA00023288"/>
    </source>
</evidence>
<comment type="function">
    <text evidence="6">Together with LptD, is involved in the assembly of lipopolysaccharide (LPS) at the surface of the outer membrane. Required for the proper assembly of LptD. Binds LPS and may serve as the LPS recognition site at the outer membrane.</text>
</comment>
<dbReference type="KEGG" id="ttu:TERTU_3886"/>
<evidence type="ECO:0000256" key="3">
    <source>
        <dbReference type="ARBA" id="ARBA00023139"/>
    </source>
</evidence>
<keyword evidence="1 6" id="KW-0732">Signal</keyword>
<comment type="subunit">
    <text evidence="6">Component of the lipopolysaccharide transport and assembly complex. Interacts with LptD.</text>
</comment>
<dbReference type="GO" id="GO:0009279">
    <property type="term" value="C:cell outer membrane"/>
    <property type="evidence" value="ECO:0007669"/>
    <property type="project" value="UniProtKB-SubCell"/>
</dbReference>
<dbReference type="EMBL" id="CP001614">
    <property type="protein sequence ID" value="ACR14344.1"/>
    <property type="molecule type" value="Genomic_DNA"/>
</dbReference>
<dbReference type="PROSITE" id="PS51257">
    <property type="entry name" value="PROKAR_LIPOPROTEIN"/>
    <property type="match status" value="1"/>
</dbReference>
<comment type="subcellular location">
    <subcellularLocation>
        <location evidence="6">Cell outer membrane</location>
        <topology evidence="6">Lipid-anchor</topology>
    </subcellularLocation>
</comment>
<dbReference type="Gene3D" id="3.30.160.150">
    <property type="entry name" value="Lipoprotein like domain"/>
    <property type="match status" value="1"/>
</dbReference>
<dbReference type="PANTHER" id="PTHR38098:SF1">
    <property type="entry name" value="LPS-ASSEMBLY LIPOPROTEIN LPTE"/>
    <property type="match status" value="1"/>
</dbReference>
<dbReference type="HOGENOM" id="CLU_103309_0_2_6"/>
<keyword evidence="4 6" id="KW-0998">Cell outer membrane</keyword>
<evidence type="ECO:0000313" key="8">
    <source>
        <dbReference type="EMBL" id="ACR14344.1"/>
    </source>
</evidence>
<dbReference type="GO" id="GO:0015920">
    <property type="term" value="P:lipopolysaccharide transport"/>
    <property type="evidence" value="ECO:0007669"/>
    <property type="project" value="TreeGrafter"/>
</dbReference>
<dbReference type="PANTHER" id="PTHR38098">
    <property type="entry name" value="LPS-ASSEMBLY LIPOPROTEIN LPTE"/>
    <property type="match status" value="1"/>
</dbReference>
<dbReference type="GO" id="GO:0001530">
    <property type="term" value="F:lipopolysaccharide binding"/>
    <property type="evidence" value="ECO:0007669"/>
    <property type="project" value="TreeGrafter"/>
</dbReference>
<organism evidence="8 9">
    <name type="scientific">Teredinibacter turnerae (strain ATCC 39867 / T7901)</name>
    <dbReference type="NCBI Taxonomy" id="377629"/>
    <lineage>
        <taxon>Bacteria</taxon>
        <taxon>Pseudomonadati</taxon>
        <taxon>Pseudomonadota</taxon>
        <taxon>Gammaproteobacteria</taxon>
        <taxon>Cellvibrionales</taxon>
        <taxon>Cellvibrionaceae</taxon>
        <taxon>Teredinibacter</taxon>
    </lineage>
</organism>
<keyword evidence="3 6" id="KW-0564">Palmitate</keyword>
<feature type="signal peptide" evidence="7">
    <location>
        <begin position="1"/>
        <end position="25"/>
    </location>
</feature>
<dbReference type="HAMAP" id="MF_01186">
    <property type="entry name" value="LPS_assembly_LptE"/>
    <property type="match status" value="1"/>
</dbReference>
<dbReference type="Proteomes" id="UP000009080">
    <property type="component" value="Chromosome"/>
</dbReference>
<keyword evidence="5 6" id="KW-0449">Lipoprotein</keyword>
<evidence type="ECO:0000313" key="9">
    <source>
        <dbReference type="Proteomes" id="UP000009080"/>
    </source>
</evidence>
<reference evidence="8 9" key="1">
    <citation type="journal article" date="2009" name="PLoS ONE">
        <title>The complete genome of Teredinibacter turnerae T7901: an intracellular endosymbiont of marine wood-boring bivalves (shipworms).</title>
        <authorList>
            <person name="Yang J.C."/>
            <person name="Madupu R."/>
            <person name="Durkin A.S."/>
            <person name="Ekborg N.A."/>
            <person name="Pedamallu C.S."/>
            <person name="Hostetler J.B."/>
            <person name="Radune D."/>
            <person name="Toms B.S."/>
            <person name="Henrissat B."/>
            <person name="Coutinho P.M."/>
            <person name="Schwarz S."/>
            <person name="Field L."/>
            <person name="Trindade-Silva A.E."/>
            <person name="Soares C.A.G."/>
            <person name="Elshahawi S."/>
            <person name="Hanora A."/>
            <person name="Schmidt E.W."/>
            <person name="Haygood M.G."/>
            <person name="Posfai J."/>
            <person name="Benner J."/>
            <person name="Madinger C."/>
            <person name="Nove J."/>
            <person name="Anton B."/>
            <person name="Chaudhary K."/>
            <person name="Foster J."/>
            <person name="Holman A."/>
            <person name="Kumar S."/>
            <person name="Lessard P.A."/>
            <person name="Luyten Y.A."/>
            <person name="Slatko B."/>
            <person name="Wood N."/>
            <person name="Wu B."/>
            <person name="Teplitski M."/>
            <person name="Mougous J.D."/>
            <person name="Ward N."/>
            <person name="Eisen J.A."/>
            <person name="Badger J.H."/>
            <person name="Distel D.L."/>
        </authorList>
    </citation>
    <scope>NUCLEOTIDE SEQUENCE [LARGE SCALE GENOMIC DNA]</scope>
    <source>
        <strain evidence="9">ATCC 39867 / T7901</strain>
    </source>
</reference>
<accession>C5BT35</accession>
<feature type="chain" id="PRO_5008951381" description="LPS-assembly lipoprotein LptE" evidence="7">
    <location>
        <begin position="26"/>
        <end position="178"/>
    </location>
</feature>
<dbReference type="RefSeq" id="WP_015820459.1">
    <property type="nucleotide sequence ID" value="NC_012997.1"/>
</dbReference>
<evidence type="ECO:0000256" key="6">
    <source>
        <dbReference type="HAMAP-Rule" id="MF_01186"/>
    </source>
</evidence>
<proteinExistence type="inferred from homology"/>
<dbReference type="STRING" id="377629.TERTU_3886"/>
<dbReference type="GO" id="GO:0043165">
    <property type="term" value="P:Gram-negative-bacterium-type cell outer membrane assembly"/>
    <property type="evidence" value="ECO:0007669"/>
    <property type="project" value="UniProtKB-UniRule"/>
</dbReference>
<dbReference type="eggNOG" id="COG2980">
    <property type="taxonomic scope" value="Bacteria"/>
</dbReference>
<evidence type="ECO:0000256" key="1">
    <source>
        <dbReference type="ARBA" id="ARBA00022729"/>
    </source>
</evidence>
<dbReference type="InterPro" id="IPR007485">
    <property type="entry name" value="LPS_assembly_LptE"/>
</dbReference>
<evidence type="ECO:0000256" key="4">
    <source>
        <dbReference type="ARBA" id="ARBA00023237"/>
    </source>
</evidence>
<dbReference type="GO" id="GO:1990351">
    <property type="term" value="C:transporter complex"/>
    <property type="evidence" value="ECO:0007669"/>
    <property type="project" value="TreeGrafter"/>
</dbReference>
<evidence type="ECO:0000256" key="2">
    <source>
        <dbReference type="ARBA" id="ARBA00023136"/>
    </source>
</evidence>
<gene>
    <name evidence="6" type="primary">lptE</name>
    <name evidence="8" type="ordered locus">TERTU_3886</name>
</gene>
<keyword evidence="2 6" id="KW-0472">Membrane</keyword>
<protein>
    <recommendedName>
        <fullName evidence="6">LPS-assembly lipoprotein LptE</fullName>
    </recommendedName>
</protein>